<comment type="caution">
    <text evidence="1">The sequence shown here is derived from an EMBL/GenBank/DDBJ whole genome shotgun (WGS) entry which is preliminary data.</text>
</comment>
<keyword evidence="2" id="KW-1185">Reference proteome</keyword>
<organism evidence="1 2">
    <name type="scientific">Methylomonas subterranea</name>
    <dbReference type="NCBI Taxonomy" id="2952225"/>
    <lineage>
        <taxon>Bacteria</taxon>
        <taxon>Pseudomonadati</taxon>
        <taxon>Pseudomonadota</taxon>
        <taxon>Gammaproteobacteria</taxon>
        <taxon>Methylococcales</taxon>
        <taxon>Methylococcaceae</taxon>
        <taxon>Methylomonas</taxon>
    </lineage>
</organism>
<evidence type="ECO:0000313" key="1">
    <source>
        <dbReference type="EMBL" id="MCQ8106038.1"/>
    </source>
</evidence>
<reference evidence="1 2" key="1">
    <citation type="submission" date="2022-07" db="EMBL/GenBank/DDBJ databases">
        <title>Methylomonas rivi sp. nov., Methylomonas rosea sp. nov., Methylomonas aureus sp. nov. and Methylomonas subterranea sp. nov., four novel methanotrophs isolated from a freshwater creek and the deep terrestrial subsurface.</title>
        <authorList>
            <person name="Abin C."/>
            <person name="Sankaranarayanan K."/>
            <person name="Garner C."/>
            <person name="Sindelar R."/>
            <person name="Kotary K."/>
            <person name="Garner R."/>
            <person name="Barclay S."/>
            <person name="Lawson P."/>
            <person name="Krumholz L."/>
        </authorList>
    </citation>
    <scope>NUCLEOTIDE SEQUENCE [LARGE SCALE GENOMIC DNA]</scope>
    <source>
        <strain evidence="1 2">SURF-2</strain>
    </source>
</reference>
<evidence type="ECO:0000313" key="2">
    <source>
        <dbReference type="Proteomes" id="UP001524499"/>
    </source>
</evidence>
<gene>
    <name evidence="1" type="ORF">NP590_18155</name>
</gene>
<sequence>MREFTDQELYLGLEHAKTLNEHAGRAILEKFQLEQPVLAQTLLGVFPSVIADQDQGLAHLFMDLCFDILCTFQHARGSLPSQQALGLDWLQEKAADVDAELKALMSGKSAPARGTSTDNQQQGLVCFMHACVRQHVSDKPAAAEAVRTIETLLFVSVQLFCSVYDAAAGKTLH</sequence>
<protein>
    <submittedName>
        <fullName evidence="1">Uncharacterized protein</fullName>
    </submittedName>
</protein>
<dbReference type="Proteomes" id="UP001524499">
    <property type="component" value="Unassembled WGS sequence"/>
</dbReference>
<accession>A0ABT1TLF0</accession>
<proteinExistence type="predicted"/>
<name>A0ABT1TLF0_9GAMM</name>
<dbReference type="RefSeq" id="WP_256604089.1">
    <property type="nucleotide sequence ID" value="NZ_JANIBJ010000045.1"/>
</dbReference>
<dbReference type="EMBL" id="JANIBJ010000045">
    <property type="protein sequence ID" value="MCQ8106038.1"/>
    <property type="molecule type" value="Genomic_DNA"/>
</dbReference>